<dbReference type="GeneID" id="43581838"/>
<feature type="compositionally biased region" description="Basic residues" evidence="11">
    <location>
        <begin position="248"/>
        <end position="258"/>
    </location>
</feature>
<keyword evidence="5 10" id="KW-0256">Endoplasmic reticulum</keyword>
<evidence type="ECO:0000256" key="7">
    <source>
        <dbReference type="ARBA" id="ARBA00023055"/>
    </source>
</evidence>
<dbReference type="GO" id="GO:0097036">
    <property type="term" value="P:regulation of plasma membrane sterol distribution"/>
    <property type="evidence" value="ECO:0007669"/>
    <property type="project" value="UniProtKB-UniRule"/>
</dbReference>
<dbReference type="GO" id="GO:0032541">
    <property type="term" value="C:cortical endoplasmic reticulum"/>
    <property type="evidence" value="ECO:0007669"/>
    <property type="project" value="TreeGrafter"/>
</dbReference>
<keyword evidence="7 10" id="KW-0445">Lipid transport</keyword>
<evidence type="ECO:0000256" key="5">
    <source>
        <dbReference type="ARBA" id="ARBA00022824"/>
    </source>
</evidence>
<dbReference type="InterPro" id="IPR007290">
    <property type="entry name" value="Arv1"/>
</dbReference>
<evidence type="ECO:0000256" key="8">
    <source>
        <dbReference type="ARBA" id="ARBA00023098"/>
    </source>
</evidence>
<keyword evidence="3 10" id="KW-0813">Transport</keyword>
<dbReference type="GO" id="GO:0032366">
    <property type="term" value="P:intracellular sterol transport"/>
    <property type="evidence" value="ECO:0007669"/>
    <property type="project" value="UniProtKB-UniRule"/>
</dbReference>
<evidence type="ECO:0000256" key="6">
    <source>
        <dbReference type="ARBA" id="ARBA00022989"/>
    </source>
</evidence>
<feature type="compositionally biased region" description="Polar residues" evidence="11">
    <location>
        <begin position="118"/>
        <end position="130"/>
    </location>
</feature>
<dbReference type="Pfam" id="PF04161">
    <property type="entry name" value="Arv1"/>
    <property type="match status" value="1"/>
</dbReference>
<feature type="compositionally biased region" description="Low complexity" evidence="11">
    <location>
        <begin position="78"/>
        <end position="117"/>
    </location>
</feature>
<evidence type="ECO:0000256" key="9">
    <source>
        <dbReference type="ARBA" id="ARBA00023136"/>
    </source>
</evidence>
<dbReference type="GO" id="GO:0006665">
    <property type="term" value="P:sphingolipid metabolic process"/>
    <property type="evidence" value="ECO:0007669"/>
    <property type="project" value="UniProtKB-UniRule"/>
</dbReference>
<keyword evidence="10" id="KW-0746">Sphingolipid metabolism</keyword>
<protein>
    <recommendedName>
        <fullName evidence="10">Protein ARV</fullName>
    </recommendedName>
</protein>
<sequence length="383" mass="43130">MICIECMEPVRSLYTRYSRSNVSNIRLTACPRCNKFADKYIEYDSVLVFVDVILLKPQAYRHLVFNVFTREKQVWGSAPVSSTSTPSSTAIQTHQHHQSNQQHLPHQQQQQQQQQQQSTSLPESPNTPTSHLHEPASPTHSLHTTRRRSSSFLWPLRVPLISGLHVQAQRLWLLVTLFDVYLTWARAEQRRAEDARYVPVLALPVLAQYSSFLVLCLAESLATHCVLRALAIHVLRWRGAARIGLHQPKPKPKPKLKPNPKSNIETETEAETETETDGQVLEEEDNSEKTVAAAKAALSTALLISSSSKLFPILMVIWSYDVPFAATVLGWAVSFNTIEALTIILQCGYLRAGLMTAAAAAVRNILCDHVVLPLLKIFWQYVL</sequence>
<evidence type="ECO:0000313" key="13">
    <source>
        <dbReference type="Proteomes" id="UP000398389"/>
    </source>
</evidence>
<evidence type="ECO:0000256" key="10">
    <source>
        <dbReference type="RuleBase" id="RU368065"/>
    </source>
</evidence>
<dbReference type="Proteomes" id="UP000398389">
    <property type="component" value="Unassembled WGS sequence"/>
</dbReference>
<feature type="compositionally biased region" description="Acidic residues" evidence="11">
    <location>
        <begin position="266"/>
        <end position="285"/>
    </location>
</feature>
<name>A0A5E8BNJ1_9ASCO</name>
<comment type="subcellular location">
    <subcellularLocation>
        <location evidence="1 10">Endoplasmic reticulum membrane</location>
        <topology evidence="1 10">Multi-pass membrane protein</topology>
    </subcellularLocation>
    <subcellularLocation>
        <location evidence="10">Golgi apparatus membrane</location>
        <topology evidence="10">Multi-pass membrane protein</topology>
    </subcellularLocation>
</comment>
<evidence type="ECO:0000256" key="4">
    <source>
        <dbReference type="ARBA" id="ARBA00022692"/>
    </source>
</evidence>
<feature type="region of interest" description="Disordered" evidence="11">
    <location>
        <begin position="245"/>
        <end position="285"/>
    </location>
</feature>
<comment type="similarity">
    <text evidence="2 10">Belongs to the ARV1 family.</text>
</comment>
<proteinExistence type="inferred from homology"/>
<dbReference type="EMBL" id="CABVLU010000002">
    <property type="protein sequence ID" value="VVT51208.1"/>
    <property type="molecule type" value="Genomic_DNA"/>
</dbReference>
<organism evidence="12 13">
    <name type="scientific">Magnusiomyces paraingens</name>
    <dbReference type="NCBI Taxonomy" id="2606893"/>
    <lineage>
        <taxon>Eukaryota</taxon>
        <taxon>Fungi</taxon>
        <taxon>Dikarya</taxon>
        <taxon>Ascomycota</taxon>
        <taxon>Saccharomycotina</taxon>
        <taxon>Dipodascomycetes</taxon>
        <taxon>Dipodascales</taxon>
        <taxon>Dipodascaceae</taxon>
        <taxon>Magnusiomyces</taxon>
    </lineage>
</organism>
<comment type="function">
    <text evidence="10">Mediator of sterol homeostasis involved in sterol uptake, trafficking and distribution into membranes.</text>
</comment>
<keyword evidence="9" id="KW-0472">Membrane</keyword>
<evidence type="ECO:0000256" key="2">
    <source>
        <dbReference type="ARBA" id="ARBA00009187"/>
    </source>
</evidence>
<keyword evidence="6" id="KW-1133">Transmembrane helix</keyword>
<evidence type="ECO:0000313" key="12">
    <source>
        <dbReference type="EMBL" id="VVT51208.1"/>
    </source>
</evidence>
<dbReference type="GO" id="GO:0005789">
    <property type="term" value="C:endoplasmic reticulum membrane"/>
    <property type="evidence" value="ECO:0007669"/>
    <property type="project" value="UniProtKB-SubCell"/>
</dbReference>
<dbReference type="GO" id="GO:0000139">
    <property type="term" value="C:Golgi membrane"/>
    <property type="evidence" value="ECO:0007669"/>
    <property type="project" value="UniProtKB-SubCell"/>
</dbReference>
<evidence type="ECO:0000256" key="1">
    <source>
        <dbReference type="ARBA" id="ARBA00004477"/>
    </source>
</evidence>
<keyword evidence="4" id="KW-0812">Transmembrane</keyword>
<dbReference type="PANTHER" id="PTHR14467:SF0">
    <property type="entry name" value="PROTEIN ARV1"/>
    <property type="match status" value="1"/>
</dbReference>
<dbReference type="RefSeq" id="XP_031853629.1">
    <property type="nucleotide sequence ID" value="XM_031997738.1"/>
</dbReference>
<gene>
    <name evidence="12" type="ORF">SAPINGB_P003020</name>
</gene>
<keyword evidence="8 10" id="KW-0443">Lipid metabolism</keyword>
<feature type="region of interest" description="Disordered" evidence="11">
    <location>
        <begin position="78"/>
        <end position="144"/>
    </location>
</feature>
<comment type="function">
    <text evidence="10">Regulates also the sphingolipid metabolism.</text>
</comment>
<reference evidence="12 13" key="1">
    <citation type="submission" date="2019-09" db="EMBL/GenBank/DDBJ databases">
        <authorList>
            <person name="Brejova B."/>
        </authorList>
    </citation>
    <scope>NUCLEOTIDE SEQUENCE [LARGE SCALE GENOMIC DNA]</scope>
</reference>
<evidence type="ECO:0000256" key="3">
    <source>
        <dbReference type="ARBA" id="ARBA00022448"/>
    </source>
</evidence>
<keyword evidence="10" id="KW-0333">Golgi apparatus</keyword>
<dbReference type="AlphaFoldDB" id="A0A5E8BNJ1"/>
<dbReference type="OrthoDB" id="2192830at2759"/>
<accession>A0A5E8BNJ1</accession>
<dbReference type="GO" id="GO:0016125">
    <property type="term" value="P:sterol metabolic process"/>
    <property type="evidence" value="ECO:0007669"/>
    <property type="project" value="UniProtKB-UniRule"/>
</dbReference>
<evidence type="ECO:0000256" key="11">
    <source>
        <dbReference type="SAM" id="MobiDB-lite"/>
    </source>
</evidence>
<dbReference type="PANTHER" id="PTHR14467">
    <property type="entry name" value="ARV1"/>
    <property type="match status" value="1"/>
</dbReference>
<keyword evidence="13" id="KW-1185">Reference proteome</keyword>